<name>A0A3R5Q555_MYTGA</name>
<dbReference type="PANTHER" id="PTHR45703">
    <property type="entry name" value="DYNEIN HEAVY CHAIN"/>
    <property type="match status" value="1"/>
</dbReference>
<keyword evidence="2" id="KW-1185">Reference proteome</keyword>
<dbReference type="GO" id="GO:0045505">
    <property type="term" value="F:dynein intermediate chain binding"/>
    <property type="evidence" value="ECO:0007669"/>
    <property type="project" value="InterPro"/>
</dbReference>
<dbReference type="SMR" id="A0A3R5Q555"/>
<dbReference type="AlphaFoldDB" id="A0A3R5Q555"/>
<dbReference type="GO" id="GO:0030286">
    <property type="term" value="C:dynein complex"/>
    <property type="evidence" value="ECO:0007669"/>
    <property type="project" value="InterPro"/>
</dbReference>
<evidence type="ECO:0000313" key="1">
    <source>
        <dbReference type="EMBL" id="OPL07231.1"/>
    </source>
</evidence>
<dbReference type="InterPro" id="IPR026983">
    <property type="entry name" value="DHC"/>
</dbReference>
<reference evidence="1 2" key="1">
    <citation type="journal article" date="2016" name="PLoS ONE">
        <title>A First Insight into the Genome of the Filter-Feeder Mussel Mytilus galloprovincialis.</title>
        <authorList>
            <person name="Murgarella M."/>
            <person name="Puiu D."/>
            <person name="Novoa B."/>
            <person name="Figueras A."/>
            <person name="Posada D."/>
            <person name="Canchaya C."/>
        </authorList>
    </citation>
    <scope>NUCLEOTIDE SEQUENCE [LARGE SCALE GENOMIC DNA]</scope>
    <source>
        <tissue evidence="1">Muscle</tissue>
    </source>
</reference>
<dbReference type="Gene3D" id="3.40.50.300">
    <property type="entry name" value="P-loop containing nucleotide triphosphate hydrolases"/>
    <property type="match status" value="1"/>
</dbReference>
<sequence length="174" mass="19608">MFQGLMEENKVQITVINPKAISMGQLYGAFDPVSHEWSDGVLAVSYRAFASSTTPDRKWLIFDGPVDAIWIENMNTVLDDNKKLCLMSGEIIQLAPTTNLMFEPMDLEVASPATVSRCGMIYMEPQTLGWRPIVKSWLNDFPKSLSEMHRSTVNDMFERFVDAGLQLVRKGGIK</sequence>
<dbReference type="GO" id="GO:0007018">
    <property type="term" value="P:microtubule-based movement"/>
    <property type="evidence" value="ECO:0007669"/>
    <property type="project" value="InterPro"/>
</dbReference>
<feature type="non-terminal residue" evidence="1">
    <location>
        <position position="174"/>
    </location>
</feature>
<dbReference type="PANTHER" id="PTHR45703:SF1">
    <property type="entry name" value="DYNEINS HEAVY CHAIN"/>
    <property type="match status" value="1"/>
</dbReference>
<evidence type="ECO:0000313" key="2">
    <source>
        <dbReference type="Proteomes" id="UP000266721"/>
    </source>
</evidence>
<dbReference type="GO" id="GO:0051959">
    <property type="term" value="F:dynein light intermediate chain binding"/>
    <property type="evidence" value="ECO:0007669"/>
    <property type="project" value="InterPro"/>
</dbReference>
<accession>A0A3R5Q555</accession>
<proteinExistence type="predicted"/>
<protein>
    <submittedName>
        <fullName evidence="1">Dynein axonemal heavy chain</fullName>
    </submittedName>
</protein>
<dbReference type="InterPro" id="IPR027417">
    <property type="entry name" value="P-loop_NTPase"/>
</dbReference>
<feature type="non-terminal residue" evidence="1">
    <location>
        <position position="1"/>
    </location>
</feature>
<organism evidence="1 2">
    <name type="scientific">Mytilus galloprovincialis</name>
    <name type="common">Mediterranean mussel</name>
    <dbReference type="NCBI Taxonomy" id="29158"/>
    <lineage>
        <taxon>Eukaryota</taxon>
        <taxon>Metazoa</taxon>
        <taxon>Spiralia</taxon>
        <taxon>Lophotrochozoa</taxon>
        <taxon>Mollusca</taxon>
        <taxon>Bivalvia</taxon>
        <taxon>Autobranchia</taxon>
        <taxon>Pteriomorphia</taxon>
        <taxon>Mytilida</taxon>
        <taxon>Mytiloidea</taxon>
        <taxon>Mytilidae</taxon>
        <taxon>Mytilinae</taxon>
        <taxon>Mytilus</taxon>
    </lineage>
</organism>
<gene>
    <name evidence="1" type="ORF">AM593_03580</name>
</gene>
<dbReference type="EMBL" id="KV632022">
    <property type="protein sequence ID" value="OPL07231.1"/>
    <property type="molecule type" value="Genomic_DNA"/>
</dbReference>
<dbReference type="Proteomes" id="UP000266721">
    <property type="component" value="Unassembled WGS sequence"/>
</dbReference>
<dbReference type="FunFam" id="3.40.50.300:FF:006054">
    <property type="entry name" value="Uncharacterized protein"/>
    <property type="match status" value="1"/>
</dbReference>